<evidence type="ECO:0000313" key="7">
    <source>
        <dbReference type="Proteomes" id="UP000294856"/>
    </source>
</evidence>
<dbReference type="PANTHER" id="PTHR43004:SF19">
    <property type="entry name" value="BINDING MONOOXYGENASE, PUTATIVE (JCVI)-RELATED"/>
    <property type="match status" value="1"/>
</dbReference>
<dbReference type="SUPFAM" id="SSF51905">
    <property type="entry name" value="FAD/NAD(P)-binding domain"/>
    <property type="match status" value="1"/>
</dbReference>
<comment type="similarity">
    <text evidence="2">Belongs to the PheA/TfdB FAD monooxygenase family.</text>
</comment>
<keyword evidence="6" id="KW-0560">Oxidoreductase</keyword>
<evidence type="ECO:0000256" key="3">
    <source>
        <dbReference type="ARBA" id="ARBA00022630"/>
    </source>
</evidence>
<dbReference type="STRING" id="1210063.GCA_001612665_00130"/>
<dbReference type="InterPro" id="IPR036188">
    <property type="entry name" value="FAD/NAD-bd_sf"/>
</dbReference>
<keyword evidence="6" id="KW-0503">Monooxygenase</keyword>
<dbReference type="GO" id="GO:0016709">
    <property type="term" value="F:oxidoreductase activity, acting on paired donors, with incorporation or reduction of molecular oxygen, NAD(P)H as one donor, and incorporation of one atom of oxygen"/>
    <property type="evidence" value="ECO:0007669"/>
    <property type="project" value="UniProtKB-ARBA"/>
</dbReference>
<dbReference type="EMBL" id="SMFR01000002">
    <property type="protein sequence ID" value="TCJ96439.1"/>
    <property type="molecule type" value="Genomic_DNA"/>
</dbReference>
<keyword evidence="3" id="KW-0285">Flavoprotein</keyword>
<dbReference type="Proteomes" id="UP000294856">
    <property type="component" value="Unassembled WGS sequence"/>
</dbReference>
<dbReference type="Gene3D" id="3.40.30.120">
    <property type="match status" value="1"/>
</dbReference>
<keyword evidence="7" id="KW-1185">Reference proteome</keyword>
<comment type="caution">
    <text evidence="6">The sequence shown here is derived from an EMBL/GenBank/DDBJ whole genome shotgun (WGS) entry which is preliminary data.</text>
</comment>
<keyword evidence="4" id="KW-0274">FAD</keyword>
<dbReference type="AlphaFoldDB" id="A0A4R1FSH3"/>
<dbReference type="PANTHER" id="PTHR43004">
    <property type="entry name" value="TRK SYSTEM POTASSIUM UPTAKE PROTEIN"/>
    <property type="match status" value="1"/>
</dbReference>
<dbReference type="InterPro" id="IPR036249">
    <property type="entry name" value="Thioredoxin-like_sf"/>
</dbReference>
<dbReference type="RefSeq" id="WP_067444636.1">
    <property type="nucleotide sequence ID" value="NZ_SMFR01000002.1"/>
</dbReference>
<dbReference type="Gene3D" id="3.30.70.2450">
    <property type="match status" value="1"/>
</dbReference>
<dbReference type="InterPro" id="IPR002938">
    <property type="entry name" value="FAD-bd"/>
</dbReference>
<evidence type="ECO:0000313" key="6">
    <source>
        <dbReference type="EMBL" id="TCJ96439.1"/>
    </source>
</evidence>
<dbReference type="Pfam" id="PF01494">
    <property type="entry name" value="FAD_binding_3"/>
    <property type="match status" value="1"/>
</dbReference>
<dbReference type="SUPFAM" id="SSF52833">
    <property type="entry name" value="Thioredoxin-like"/>
    <property type="match status" value="1"/>
</dbReference>
<reference evidence="6 7" key="1">
    <citation type="submission" date="2019-03" db="EMBL/GenBank/DDBJ databases">
        <title>Genomic Encyclopedia of Type Strains, Phase IV (KMG-IV): sequencing the most valuable type-strain genomes for metagenomic binning, comparative biology and taxonomic classification.</title>
        <authorList>
            <person name="Goeker M."/>
        </authorList>
    </citation>
    <scope>NUCLEOTIDE SEQUENCE [LARGE SCALE GENOMIC DNA]</scope>
    <source>
        <strain evidence="6 7">DSM 44684</strain>
    </source>
</reference>
<evidence type="ECO:0000259" key="5">
    <source>
        <dbReference type="Pfam" id="PF01494"/>
    </source>
</evidence>
<evidence type="ECO:0000256" key="4">
    <source>
        <dbReference type="ARBA" id="ARBA00022827"/>
    </source>
</evidence>
<sequence>MFDTDVLIVGAGPVGSAAAIEVARRGIRCRIVDALADPPQYAKAVGVQPRTLELFEAMGVLREVLDAAILLRGQIVYINGVEADRMDLALPAEIPFGFLGLPQYETERILRRRLESLGTRVERGVRLVGFTQDEDGVDAVLAGPGGEHTVRARYLVGCDGAHSIVRKTLGLTFEGAAFAEQYMLGDVELDWSQPRGYTVRSMHQTNGVTDDVLVCVPLPGRHRYRVSMQVPPELATDTTVGGDQVEHGLGAGPGPRLADIQAVLDRLAPEPVTATQLRWSSSFRISHRIVDSYSRGRVFVAGDAAHIHPPTGAQGMNTGIQDAHNLAWKLALAVEEVAAPSLLASYDAERRPIGEEVVGRTVRNARDGIGAGESDPTHVLLREAQLLIDYRDSPIVTESPTGTASPVAGSRAPDAIGLTRDGATSPFRLFTLLSGPDHTLLWYIDNACDTTALAELERHVDLLRKATDGHLDAYLVASRHATIDPTILPIIRDSDADFARHYHCTAGAAYLIRPDGYLGYAASPATPDDLIRHVEFTFAPAPETVLGTA</sequence>
<protein>
    <submittedName>
        <fullName evidence="6">Pentachlorophenol monooxygenase</fullName>
    </submittedName>
</protein>
<dbReference type="OrthoDB" id="8670884at2"/>
<dbReference type="InterPro" id="IPR050641">
    <property type="entry name" value="RIFMO-like"/>
</dbReference>
<name>A0A4R1FSH3_9NOCA</name>
<dbReference type="Gene3D" id="3.50.50.60">
    <property type="entry name" value="FAD/NAD(P)-binding domain"/>
    <property type="match status" value="1"/>
</dbReference>
<feature type="domain" description="FAD-binding" evidence="5">
    <location>
        <begin position="3"/>
        <end position="360"/>
    </location>
</feature>
<dbReference type="GO" id="GO:0071949">
    <property type="term" value="F:FAD binding"/>
    <property type="evidence" value="ECO:0007669"/>
    <property type="project" value="InterPro"/>
</dbReference>
<proteinExistence type="inferred from homology"/>
<organism evidence="6 7">
    <name type="scientific">Nocardia alba</name>
    <dbReference type="NCBI Taxonomy" id="225051"/>
    <lineage>
        <taxon>Bacteria</taxon>
        <taxon>Bacillati</taxon>
        <taxon>Actinomycetota</taxon>
        <taxon>Actinomycetes</taxon>
        <taxon>Mycobacteriales</taxon>
        <taxon>Nocardiaceae</taxon>
        <taxon>Nocardia</taxon>
    </lineage>
</organism>
<evidence type="ECO:0000256" key="1">
    <source>
        <dbReference type="ARBA" id="ARBA00001974"/>
    </source>
</evidence>
<dbReference type="PRINTS" id="PR00420">
    <property type="entry name" value="RNGMNOXGNASE"/>
</dbReference>
<accession>A0A4R1FSH3</accession>
<comment type="cofactor">
    <cofactor evidence="1">
        <name>FAD</name>
        <dbReference type="ChEBI" id="CHEBI:57692"/>
    </cofactor>
</comment>
<gene>
    <name evidence="6" type="ORF">DFR71_2469</name>
</gene>
<evidence type="ECO:0000256" key="2">
    <source>
        <dbReference type="ARBA" id="ARBA00007801"/>
    </source>
</evidence>